<evidence type="ECO:0000256" key="3">
    <source>
        <dbReference type="ARBA" id="ARBA00023163"/>
    </source>
</evidence>
<keyword evidence="6" id="KW-1185">Reference proteome</keyword>
<name>A0A101JJJ7_9ACTN</name>
<reference evidence="5 6" key="1">
    <citation type="submission" date="2015-10" db="EMBL/GenBank/DDBJ databases">
        <authorList>
            <person name="Gilbert D.G."/>
        </authorList>
    </citation>
    <scope>NUCLEOTIDE SEQUENCE [LARGE SCALE GENOMIC DNA]</scope>
    <source>
        <strain evidence="5 6">NRRL B-16712</strain>
    </source>
</reference>
<dbReference type="Gene3D" id="1.10.10.10">
    <property type="entry name" value="Winged helix-like DNA-binding domain superfamily/Winged helix DNA-binding domain"/>
    <property type="match status" value="1"/>
</dbReference>
<dbReference type="AlphaFoldDB" id="A0A101JJJ7"/>
<evidence type="ECO:0000313" key="5">
    <source>
        <dbReference type="EMBL" id="KUL28019.1"/>
    </source>
</evidence>
<dbReference type="Pfam" id="PF13191">
    <property type="entry name" value="AAA_16"/>
    <property type="match status" value="1"/>
</dbReference>
<dbReference type="PRINTS" id="PR00038">
    <property type="entry name" value="HTHLUXR"/>
</dbReference>
<dbReference type="Pfam" id="PF00196">
    <property type="entry name" value="GerE"/>
    <property type="match status" value="1"/>
</dbReference>
<organism evidence="5 6">
    <name type="scientific">Actinoplanes awajinensis subsp. mycoplanecinus</name>
    <dbReference type="NCBI Taxonomy" id="135947"/>
    <lineage>
        <taxon>Bacteria</taxon>
        <taxon>Bacillati</taxon>
        <taxon>Actinomycetota</taxon>
        <taxon>Actinomycetes</taxon>
        <taxon>Micromonosporales</taxon>
        <taxon>Micromonosporaceae</taxon>
        <taxon>Actinoplanes</taxon>
    </lineage>
</organism>
<comment type="caution">
    <text evidence="5">The sequence shown here is derived from an EMBL/GenBank/DDBJ whole genome shotgun (WGS) entry which is preliminary data.</text>
</comment>
<feature type="domain" description="HTH luxR-type" evidence="4">
    <location>
        <begin position="825"/>
        <end position="889"/>
    </location>
</feature>
<dbReference type="SUPFAM" id="SSF46894">
    <property type="entry name" value="C-terminal effector domain of the bipartite response regulators"/>
    <property type="match status" value="1"/>
</dbReference>
<dbReference type="PROSITE" id="PS00622">
    <property type="entry name" value="HTH_LUXR_1"/>
    <property type="match status" value="1"/>
</dbReference>
<keyword evidence="2" id="KW-0238">DNA-binding</keyword>
<dbReference type="Proteomes" id="UP000053244">
    <property type="component" value="Unassembled WGS sequence"/>
</dbReference>
<sequence length="889" mass="94276">MDHPLVGRATERAALAAVLTAPAATPLLLRGAAGSGKSALLDVLTTDARVAGFRPLRAAGVQAETSISYAGLHQLLHALLAAADGMDPGHRRVLTSVLGGVPERATSVMAVGVAVLDLFAVAGAVTPLLVVVDDGQWFDVPSTQVCAFVARRLGDLPIRFVVAVRDDEPSGFDDAGLTELAVPPLSPEASATLLDERFPGLSPETRHLTLTYSSGNPLALVELPAGLTGRDAGDPGPLPLPRRLERIFAGRIAALPVAERADLLLMALDGAGRTHAHGAQYVPREVVAARRAGLLEAGRPVFRHPLIASAVVQAASPNERRAAHTTLAGLHAADLERRAVHLAAATVDPDPEVAAALERAARSAVRRGGAVTAVQWLTRAAELSPRPREQARLLADAAYVAGQSGQLERAEILVAAADAADGRVSSPDAVLTAAYVALYRHGDVGMHGTVARVIRAQHTNLDQTMLLRLVNLMLALSQFAADPAVWAVTDEVVALVEERLPAESLLYRDAWSDVVRRGAGLGARLREAVAAGSAEPWDLMRLGVAAFYVDTLADFRPYLARAAERERDTGAASSLMMIMQLVMLDHLAAGRWDDAVRVGEQGLAMTRQHGYDLFGQQFRVFLGLLAAQRGDTRTAYELQAVVDAWARPRRVGSLLRFAEEIGLQAALSTGDYETAWTYAIGITTPGTFPPYAQLAPRTLLDLVEAALHTGRDELAAAHAQAAVRKNLADLSPRLALLTAGAAAMVSPSSAAYAAAVNLPAGADFPFERARIRLAEGAWHRRQRRPTEAKLALTDALTAFEQLGAAPWAQRTRHELRAGTPHGGTGTDRLTTLTAQERHIAELAATGLSNKQIGAQLFLSPRTVGAHLYRIFPKLGITSRAALRDALAPT</sequence>
<dbReference type="InterPro" id="IPR000792">
    <property type="entry name" value="Tscrpt_reg_LuxR_C"/>
</dbReference>
<accession>A0A101JJJ7</accession>
<dbReference type="InterPro" id="IPR016032">
    <property type="entry name" value="Sig_transdc_resp-reg_C-effctor"/>
</dbReference>
<dbReference type="RefSeq" id="WP_067699329.1">
    <property type="nucleotide sequence ID" value="NZ_LLZH01000292.1"/>
</dbReference>
<keyword evidence="1" id="KW-0805">Transcription regulation</keyword>
<dbReference type="InterPro" id="IPR041664">
    <property type="entry name" value="AAA_16"/>
</dbReference>
<gene>
    <name evidence="5" type="ORF">ADL15_32965</name>
</gene>
<dbReference type="PANTHER" id="PTHR44688">
    <property type="entry name" value="DNA-BINDING TRANSCRIPTIONAL ACTIVATOR DEVR_DOSR"/>
    <property type="match status" value="1"/>
</dbReference>
<dbReference type="PROSITE" id="PS50043">
    <property type="entry name" value="HTH_LUXR_2"/>
    <property type="match status" value="1"/>
</dbReference>
<dbReference type="EMBL" id="LLZH01000292">
    <property type="protein sequence ID" value="KUL28019.1"/>
    <property type="molecule type" value="Genomic_DNA"/>
</dbReference>
<evidence type="ECO:0000259" key="4">
    <source>
        <dbReference type="PROSITE" id="PS50043"/>
    </source>
</evidence>
<evidence type="ECO:0000313" key="6">
    <source>
        <dbReference type="Proteomes" id="UP000053244"/>
    </source>
</evidence>
<evidence type="ECO:0000256" key="1">
    <source>
        <dbReference type="ARBA" id="ARBA00023015"/>
    </source>
</evidence>
<keyword evidence="3" id="KW-0804">Transcription</keyword>
<evidence type="ECO:0000256" key="2">
    <source>
        <dbReference type="ARBA" id="ARBA00023125"/>
    </source>
</evidence>
<dbReference type="SMART" id="SM00421">
    <property type="entry name" value="HTH_LUXR"/>
    <property type="match status" value="1"/>
</dbReference>
<dbReference type="GO" id="GO:0006355">
    <property type="term" value="P:regulation of DNA-templated transcription"/>
    <property type="evidence" value="ECO:0007669"/>
    <property type="project" value="InterPro"/>
</dbReference>
<dbReference type="PANTHER" id="PTHR44688:SF16">
    <property type="entry name" value="DNA-BINDING TRANSCRIPTIONAL ACTIVATOR DEVR_DOSR"/>
    <property type="match status" value="1"/>
</dbReference>
<dbReference type="InterPro" id="IPR036388">
    <property type="entry name" value="WH-like_DNA-bd_sf"/>
</dbReference>
<proteinExistence type="predicted"/>
<dbReference type="OrthoDB" id="3514764at2"/>
<protein>
    <submittedName>
        <fullName evidence="5">LuxR family transcriptional regulator</fullName>
    </submittedName>
</protein>
<dbReference type="GO" id="GO:0003677">
    <property type="term" value="F:DNA binding"/>
    <property type="evidence" value="ECO:0007669"/>
    <property type="project" value="UniProtKB-KW"/>
</dbReference>
<dbReference type="CDD" id="cd06170">
    <property type="entry name" value="LuxR_C_like"/>
    <property type="match status" value="1"/>
</dbReference>